<dbReference type="InterPro" id="IPR046532">
    <property type="entry name" value="DUF6597"/>
</dbReference>
<reference evidence="5 6" key="1">
    <citation type="submission" date="2020-08" db="EMBL/GenBank/DDBJ databases">
        <title>Genomic Encyclopedia of Type Strains, Phase IV (KMG-IV): sequencing the most valuable type-strain genomes for metagenomic binning, comparative biology and taxonomic classification.</title>
        <authorList>
            <person name="Goeker M."/>
        </authorList>
    </citation>
    <scope>NUCLEOTIDE SEQUENCE [LARGE SCALE GENOMIC DNA]</scope>
    <source>
        <strain evidence="5 6">DSM 23958</strain>
    </source>
</reference>
<dbReference type="Proteomes" id="UP000554837">
    <property type="component" value="Unassembled WGS sequence"/>
</dbReference>
<feature type="domain" description="HTH araC/xylS-type" evidence="4">
    <location>
        <begin position="161"/>
        <end position="243"/>
    </location>
</feature>
<dbReference type="Pfam" id="PF12833">
    <property type="entry name" value="HTH_18"/>
    <property type="match status" value="1"/>
</dbReference>
<evidence type="ECO:0000313" key="6">
    <source>
        <dbReference type="Proteomes" id="UP000554837"/>
    </source>
</evidence>
<comment type="caution">
    <text evidence="5">The sequence shown here is derived from an EMBL/GenBank/DDBJ whole genome shotgun (WGS) entry which is preliminary data.</text>
</comment>
<dbReference type="EMBL" id="JACHHO010000005">
    <property type="protein sequence ID" value="MBB5205602.1"/>
    <property type="molecule type" value="Genomic_DNA"/>
</dbReference>
<dbReference type="RefSeq" id="WP_138855126.1">
    <property type="nucleotide sequence ID" value="NZ_CP040709.1"/>
</dbReference>
<dbReference type="SUPFAM" id="SSF46689">
    <property type="entry name" value="Homeodomain-like"/>
    <property type="match status" value="1"/>
</dbReference>
<gene>
    <name evidence="5" type="ORF">HNQ51_002929</name>
</gene>
<keyword evidence="2 5" id="KW-0238">DNA-binding</keyword>
<dbReference type="Pfam" id="PF20240">
    <property type="entry name" value="DUF6597"/>
    <property type="match status" value="1"/>
</dbReference>
<name>A0A840S7M5_9BURK</name>
<dbReference type="GO" id="GO:0043565">
    <property type="term" value="F:sequence-specific DNA binding"/>
    <property type="evidence" value="ECO:0007669"/>
    <property type="project" value="InterPro"/>
</dbReference>
<evidence type="ECO:0000259" key="4">
    <source>
        <dbReference type="PROSITE" id="PS01124"/>
    </source>
</evidence>
<evidence type="ECO:0000313" key="5">
    <source>
        <dbReference type="EMBL" id="MBB5205602.1"/>
    </source>
</evidence>
<protein>
    <submittedName>
        <fullName evidence="5">AraC-like DNA-binding protein</fullName>
    </submittedName>
</protein>
<dbReference type="OrthoDB" id="9809338at2"/>
<dbReference type="InterPro" id="IPR018060">
    <property type="entry name" value="HTH_AraC"/>
</dbReference>
<keyword evidence="3" id="KW-0804">Transcription</keyword>
<keyword evidence="6" id="KW-1185">Reference proteome</keyword>
<evidence type="ECO:0000256" key="3">
    <source>
        <dbReference type="ARBA" id="ARBA00023163"/>
    </source>
</evidence>
<dbReference type="SMART" id="SM00342">
    <property type="entry name" value="HTH_ARAC"/>
    <property type="match status" value="1"/>
</dbReference>
<accession>A0A840S7M5</accession>
<dbReference type="InterPro" id="IPR050204">
    <property type="entry name" value="AraC_XylS_family_regulators"/>
</dbReference>
<dbReference type="AlphaFoldDB" id="A0A840S7M5"/>
<dbReference type="GO" id="GO:0003700">
    <property type="term" value="F:DNA-binding transcription factor activity"/>
    <property type="evidence" value="ECO:0007669"/>
    <property type="project" value="InterPro"/>
</dbReference>
<dbReference type="PANTHER" id="PTHR46796:SF15">
    <property type="entry name" value="BLL1074 PROTEIN"/>
    <property type="match status" value="1"/>
</dbReference>
<dbReference type="PROSITE" id="PS01124">
    <property type="entry name" value="HTH_ARAC_FAMILY_2"/>
    <property type="match status" value="1"/>
</dbReference>
<evidence type="ECO:0000256" key="1">
    <source>
        <dbReference type="ARBA" id="ARBA00023015"/>
    </source>
</evidence>
<sequence length="264" mass="29032">MNYREWSPPSALSPWVACLWTLQAPADESPRALYPDGRCELIWHRAAPPQIQGADGQWQTQGRLLFAGQGRQALRLWAREPMDCIGLRLQPAASAALGDYGAERLQAARDQVLNLPDTASGWQAILAQQDWTRLREQLQPLDAAIVQACELLDGQDGVGPVAGLAQQLGLSLRSLQLRFARAVGLSPKEYARIRRLQATLRLLDESAHSLADTAHQAGYADQAHAHRDLRDFTGLTPARLRRALQAAREGDQTLALAAAFVRGR</sequence>
<proteinExistence type="predicted"/>
<dbReference type="InterPro" id="IPR009057">
    <property type="entry name" value="Homeodomain-like_sf"/>
</dbReference>
<dbReference type="Gene3D" id="1.10.10.60">
    <property type="entry name" value="Homeodomain-like"/>
    <property type="match status" value="1"/>
</dbReference>
<keyword evidence="1" id="KW-0805">Transcription regulation</keyword>
<evidence type="ECO:0000256" key="2">
    <source>
        <dbReference type="ARBA" id="ARBA00023125"/>
    </source>
</evidence>
<dbReference type="PANTHER" id="PTHR46796">
    <property type="entry name" value="HTH-TYPE TRANSCRIPTIONAL ACTIVATOR RHAS-RELATED"/>
    <property type="match status" value="1"/>
</dbReference>
<organism evidence="5 6">
    <name type="scientific">Inhella inkyongensis</name>
    <dbReference type="NCBI Taxonomy" id="392593"/>
    <lineage>
        <taxon>Bacteria</taxon>
        <taxon>Pseudomonadati</taxon>
        <taxon>Pseudomonadota</taxon>
        <taxon>Betaproteobacteria</taxon>
        <taxon>Burkholderiales</taxon>
        <taxon>Sphaerotilaceae</taxon>
        <taxon>Inhella</taxon>
    </lineage>
</organism>